<evidence type="ECO:0000313" key="2">
    <source>
        <dbReference type="Proteomes" id="UP000194903"/>
    </source>
</evidence>
<dbReference type="Gene3D" id="3.40.50.1000">
    <property type="entry name" value="HAD superfamily/HAD-like"/>
    <property type="match status" value="1"/>
</dbReference>
<dbReference type="NCBIfam" id="TIGR01686">
    <property type="entry name" value="FkbH"/>
    <property type="match status" value="1"/>
</dbReference>
<reference evidence="1 2" key="1">
    <citation type="submission" date="2017-05" db="EMBL/GenBank/DDBJ databases">
        <title>Butyricicoccus porcorum sp. nov. a butyrate-producing bacterium from the swine intestinal tract.</title>
        <authorList>
            <person name="Trachsel J."/>
            <person name="Humphrey S."/>
            <person name="Allen H.K."/>
        </authorList>
    </citation>
    <scope>NUCLEOTIDE SEQUENCE [LARGE SCALE GENOMIC DNA]</scope>
    <source>
        <strain evidence="1">BB10</strain>
    </source>
</reference>
<comment type="caution">
    <text evidence="1">The sequence shown here is derived from an EMBL/GenBank/DDBJ whole genome shotgun (WGS) entry which is preliminary data.</text>
</comment>
<dbReference type="InterPro" id="IPR036412">
    <property type="entry name" value="HAD-like_sf"/>
</dbReference>
<accession>A0A252F5U0</accession>
<dbReference type="NCBIfam" id="TIGR01681">
    <property type="entry name" value="HAD-SF-IIIC"/>
    <property type="match status" value="1"/>
</dbReference>
<dbReference type="InterPro" id="IPR010037">
    <property type="entry name" value="FkbH_domain"/>
</dbReference>
<gene>
    <name evidence="1" type="ORF">CBW42_03610</name>
</gene>
<evidence type="ECO:0008006" key="3">
    <source>
        <dbReference type="Google" id="ProtNLM"/>
    </source>
</evidence>
<protein>
    <recommendedName>
        <fullName evidence="3">FkbH domain-containing protein</fullName>
    </recommendedName>
</protein>
<keyword evidence="2" id="KW-1185">Reference proteome</keyword>
<evidence type="ECO:0000313" key="1">
    <source>
        <dbReference type="EMBL" id="OUM21133.1"/>
    </source>
</evidence>
<name>A0A252F5U0_9FIRM</name>
<dbReference type="EMBL" id="NHOC01000003">
    <property type="protein sequence ID" value="OUM21133.1"/>
    <property type="molecule type" value="Genomic_DNA"/>
</dbReference>
<sequence>MKKSMYQFYYADKSKTWNRKLCKENIRDRFQITAVRPAMWEEHCLECSAPACFESCIHYLSRRDGRCKRFDNGLLTFTDEKACCNQGTHVKFRKWGNMMTVLFPAMLDEAQYSAMQKKNEFLGNFLGTIEASKLPRALRWQGIRIPEYLRRRSLRKLTGLENTADAFLFQGYSYLEESYRLIVEIYDDHTPVWKTAITIQPGENIAVISNLSEECSRAGNLVKLYPENNLEAELDILWCDFVKGESITAEKPAAKVKCVVWDLDNTLWNGTLVETEDPMTIMLNPGVREVMEELDQRGIIQSVSSKNDFKPTMAVLEHLGVAEYFLYPQISWEPKSASVEQIAKSLNIGIDALVLIDDTNFERQQVQSVWPQVRTYDVTEIKELLDRPEFDVPATAESRNRRAMYRAEEQRNTLMHSKHTDILDFLCKCNLKLHVFNPTTEDEKLRCYELIVRTNQLNMSGKKYTPEEFEEVLTKYDHKNFAFSCADDFGEYGIVGFGQYRIDGETLVFTEFAMSCRVAGKFVESALFSYLLNTENCKDGLFAVHKTKKNTLLRNTLEQIGFHIEQELDEAVSYTFMANLLNSGIVSVE</sequence>
<proteinExistence type="predicted"/>
<dbReference type="OrthoDB" id="323926at2"/>
<dbReference type="AlphaFoldDB" id="A0A252F5U0"/>
<dbReference type="Proteomes" id="UP000194903">
    <property type="component" value="Unassembled WGS sequence"/>
</dbReference>
<dbReference type="SUPFAM" id="SSF56784">
    <property type="entry name" value="HAD-like"/>
    <property type="match status" value="1"/>
</dbReference>
<organism evidence="1 2">
    <name type="scientific">Butyricicoccus porcorum</name>
    <dbReference type="NCBI Taxonomy" id="1945634"/>
    <lineage>
        <taxon>Bacteria</taxon>
        <taxon>Bacillati</taxon>
        <taxon>Bacillota</taxon>
        <taxon>Clostridia</taxon>
        <taxon>Eubacteriales</taxon>
        <taxon>Butyricicoccaceae</taxon>
        <taxon>Butyricicoccus</taxon>
    </lineage>
</organism>
<dbReference type="InterPro" id="IPR023214">
    <property type="entry name" value="HAD_sf"/>
</dbReference>
<dbReference type="InterPro" id="IPR010033">
    <property type="entry name" value="HAD_SF_ppase_IIIC"/>
</dbReference>